<dbReference type="GO" id="GO:0015643">
    <property type="term" value="F:toxic substance binding"/>
    <property type="evidence" value="ECO:0007669"/>
    <property type="project" value="InterPro"/>
</dbReference>
<sequence length="103" mass="11812">MWIIWVSRPPNATLISIEGHNLKSISELSRNEFIELIAEIISAEGGERHQDELLEQFIELSEHPSGSDLIYYPEPREQATPEAIADKVQKWRKANGKPGFREE</sequence>
<evidence type="ECO:0000256" key="2">
    <source>
        <dbReference type="ARBA" id="ARBA00023025"/>
    </source>
</evidence>
<dbReference type="PRINTS" id="PR01299">
    <property type="entry name" value="PYOCIN"/>
</dbReference>
<organism evidence="3 4">
    <name type="scientific">Enterobacter cloacae</name>
    <dbReference type="NCBI Taxonomy" id="550"/>
    <lineage>
        <taxon>Bacteria</taxon>
        <taxon>Pseudomonadati</taxon>
        <taxon>Pseudomonadota</taxon>
        <taxon>Gammaproteobacteria</taxon>
        <taxon>Enterobacterales</taxon>
        <taxon>Enterobacteriaceae</taxon>
        <taxon>Enterobacter</taxon>
        <taxon>Enterobacter cloacae complex</taxon>
    </lineage>
</organism>
<evidence type="ECO:0000313" key="3">
    <source>
        <dbReference type="EMBL" id="RWT84567.1"/>
    </source>
</evidence>
<gene>
    <name evidence="3" type="ORF">DN595_01805</name>
</gene>
<dbReference type="GO" id="GO:0030153">
    <property type="term" value="P:bacteriocin immunity"/>
    <property type="evidence" value="ECO:0007669"/>
    <property type="project" value="UniProtKB-KW"/>
</dbReference>
<accession>A0AB37VP98</accession>
<dbReference type="EMBL" id="QKPI01000002">
    <property type="protein sequence ID" value="RWT84567.1"/>
    <property type="molecule type" value="Genomic_DNA"/>
</dbReference>
<dbReference type="CDD" id="cd16363">
    <property type="entry name" value="Col_Im_like"/>
    <property type="match status" value="1"/>
</dbReference>
<dbReference type="AlphaFoldDB" id="A0AB37VP98"/>
<dbReference type="Proteomes" id="UP000289016">
    <property type="component" value="Unassembled WGS sequence"/>
</dbReference>
<proteinExistence type="inferred from homology"/>
<name>A0AB37VP98_ENTCL</name>
<reference evidence="3 4" key="1">
    <citation type="submission" date="2018-06" db="EMBL/GenBank/DDBJ databases">
        <title>Carbapenemase-producing Enterobacteriaceae present in wastewater treatment plant effluent and nearby surface waters in the US.</title>
        <authorList>
            <person name="Mathys D.A."/>
            <person name="Mollenkopf D.F."/>
            <person name="Feicht S.M."/>
            <person name="Adams R.J."/>
            <person name="Albers A.L."/>
            <person name="Grooters S.V."/>
            <person name="Stuever D.M."/>
            <person name="Daniels J.B."/>
            <person name="Wittum T.E."/>
        </authorList>
    </citation>
    <scope>NUCLEOTIDE SEQUENCE [LARGE SCALE GENOMIC DNA]</scope>
    <source>
        <strain evidence="3 4">GEO_23_Down_A</strain>
    </source>
</reference>
<dbReference type="Gene3D" id="1.10.1200.20">
    <property type="entry name" value="Colicin E immunity protein"/>
    <property type="match status" value="1"/>
</dbReference>
<evidence type="ECO:0000256" key="1">
    <source>
        <dbReference type="ARBA" id="ARBA00009346"/>
    </source>
</evidence>
<dbReference type="InterPro" id="IPR035900">
    <property type="entry name" value="Colicin_E_sf"/>
</dbReference>
<evidence type="ECO:0000313" key="4">
    <source>
        <dbReference type="Proteomes" id="UP000289016"/>
    </source>
</evidence>
<dbReference type="InterPro" id="IPR000290">
    <property type="entry name" value="Colicin_pyocin"/>
</dbReference>
<comment type="caution">
    <text evidence="3">The sequence shown here is derived from an EMBL/GenBank/DDBJ whole genome shotgun (WGS) entry which is preliminary data.</text>
</comment>
<keyword evidence="2" id="KW-0079">Bacteriocin immunity</keyword>
<protein>
    <submittedName>
        <fullName evidence="3">Bacteriocin immunity protein</fullName>
    </submittedName>
</protein>
<comment type="similarity">
    <text evidence="1">Belongs to the colicins ColE2/ColE8/ColE9 and pyocins S1/S2 family.</text>
</comment>
<dbReference type="SUPFAM" id="SSF47345">
    <property type="entry name" value="Colicin E immunity proteins"/>
    <property type="match status" value="1"/>
</dbReference>
<dbReference type="Pfam" id="PF01320">
    <property type="entry name" value="Colicin_Pyocin"/>
    <property type="match status" value="1"/>
</dbReference>